<keyword evidence="4" id="KW-0812">Transmembrane</keyword>
<evidence type="ECO:0000256" key="4">
    <source>
        <dbReference type="SAM" id="Phobius"/>
    </source>
</evidence>
<feature type="transmembrane region" description="Helical" evidence="4">
    <location>
        <begin position="112"/>
        <end position="132"/>
    </location>
</feature>
<keyword evidence="6" id="KW-1185">Reference proteome</keyword>
<dbReference type="CDD" id="cd00082">
    <property type="entry name" value="HisKA"/>
    <property type="match status" value="1"/>
</dbReference>
<keyword evidence="4" id="KW-0472">Membrane</keyword>
<reference evidence="5" key="1">
    <citation type="submission" date="2021-02" db="EMBL/GenBank/DDBJ databases">
        <title>Fulvivirga sp. S481 isolated from sea water.</title>
        <authorList>
            <person name="Bae S.S."/>
            <person name="Baek K."/>
        </authorList>
    </citation>
    <scope>NUCLEOTIDE SEQUENCE</scope>
    <source>
        <strain evidence="5">S481</strain>
    </source>
</reference>
<dbReference type="InterPro" id="IPR036097">
    <property type="entry name" value="HisK_dim/P_sf"/>
</dbReference>
<dbReference type="Gene3D" id="1.10.287.130">
    <property type="match status" value="1"/>
</dbReference>
<gene>
    <name evidence="5" type="ORF">JR347_06710</name>
</gene>
<keyword evidence="3" id="KW-0175">Coiled coil</keyword>
<feature type="transmembrane region" description="Helical" evidence="4">
    <location>
        <begin position="139"/>
        <end position="163"/>
    </location>
</feature>
<dbReference type="AlphaFoldDB" id="A0A975A1W0"/>
<dbReference type="Proteomes" id="UP000662783">
    <property type="component" value="Chromosome"/>
</dbReference>
<evidence type="ECO:0000256" key="2">
    <source>
        <dbReference type="ARBA" id="ARBA00012438"/>
    </source>
</evidence>
<proteinExistence type="predicted"/>
<feature type="coiled-coil region" evidence="3">
    <location>
        <begin position="207"/>
        <end position="234"/>
    </location>
</feature>
<dbReference type="InterPro" id="IPR003661">
    <property type="entry name" value="HisK_dim/P_dom"/>
</dbReference>
<dbReference type="EMBL" id="CP070608">
    <property type="protein sequence ID" value="QSE98766.1"/>
    <property type="molecule type" value="Genomic_DNA"/>
</dbReference>
<dbReference type="KEGG" id="fuv:JR347_06710"/>
<feature type="transmembrane region" description="Helical" evidence="4">
    <location>
        <begin position="54"/>
        <end position="74"/>
    </location>
</feature>
<dbReference type="SUPFAM" id="SSF47384">
    <property type="entry name" value="Homodimeric domain of signal transducing histidine kinase"/>
    <property type="match status" value="1"/>
</dbReference>
<organism evidence="5 6">
    <name type="scientific">Fulvivirga lutea</name>
    <dbReference type="NCBI Taxonomy" id="2810512"/>
    <lineage>
        <taxon>Bacteria</taxon>
        <taxon>Pseudomonadati</taxon>
        <taxon>Bacteroidota</taxon>
        <taxon>Cytophagia</taxon>
        <taxon>Cytophagales</taxon>
        <taxon>Fulvivirgaceae</taxon>
        <taxon>Fulvivirga</taxon>
    </lineage>
</organism>
<dbReference type="GO" id="GO:0000155">
    <property type="term" value="F:phosphorelay sensor kinase activity"/>
    <property type="evidence" value="ECO:0007669"/>
    <property type="project" value="InterPro"/>
</dbReference>
<feature type="transmembrane region" description="Helical" evidence="4">
    <location>
        <begin position="81"/>
        <end position="100"/>
    </location>
</feature>
<evidence type="ECO:0000313" key="6">
    <source>
        <dbReference type="Proteomes" id="UP000662783"/>
    </source>
</evidence>
<evidence type="ECO:0000256" key="3">
    <source>
        <dbReference type="SAM" id="Coils"/>
    </source>
</evidence>
<protein>
    <recommendedName>
        <fullName evidence="2">histidine kinase</fullName>
        <ecNumber evidence="2">2.7.13.3</ecNumber>
    </recommendedName>
</protein>
<evidence type="ECO:0000313" key="5">
    <source>
        <dbReference type="EMBL" id="QSE98766.1"/>
    </source>
</evidence>
<accession>A0A975A1W0</accession>
<evidence type="ECO:0000256" key="1">
    <source>
        <dbReference type="ARBA" id="ARBA00000085"/>
    </source>
</evidence>
<feature type="transmembrane region" description="Helical" evidence="4">
    <location>
        <begin position="26"/>
        <end position="48"/>
    </location>
</feature>
<name>A0A975A1W0_9BACT</name>
<sequence length="324" mass="37523">MNIVQHIVKSGITNAKSYQDKRGILISNYISLILSVAILMIYLVRFIYFSDLSYGVSGINLVIGLLVFSSPILLNRLGFDYLGRFLICLMPILYLWFMFISQMHNLPIVYPTIYSAIRIFLLTFSTIPFLVFSYRSKYSLIAGILPGLISVLFFEQIFSAVNLSYYTQGLPLEDYPLMQMRTIIAYFILNAGSYTFHLIIVKNDMYTQKLLEELEEQSKQLELKNKTLYELNNTLDQKVKRRTAEIEKKNIELINKNVKLSEYAFINSHKLRSPLASILGLVNLFETHILSEHERLKIIEKIKKSSEDLDRVVKEINAILDETK</sequence>
<dbReference type="EC" id="2.7.13.3" evidence="2"/>
<feature type="transmembrane region" description="Helical" evidence="4">
    <location>
        <begin position="183"/>
        <end position="201"/>
    </location>
</feature>
<keyword evidence="4" id="KW-1133">Transmembrane helix</keyword>
<dbReference type="RefSeq" id="WP_205723280.1">
    <property type="nucleotide sequence ID" value="NZ_CP070608.1"/>
</dbReference>
<comment type="catalytic activity">
    <reaction evidence="1">
        <text>ATP + protein L-histidine = ADP + protein N-phospho-L-histidine.</text>
        <dbReference type="EC" id="2.7.13.3"/>
    </reaction>
</comment>